<dbReference type="EMBL" id="AEGP01000066">
    <property type="protein sequence ID" value="EGG41187.1"/>
    <property type="molecule type" value="Genomic_DNA"/>
</dbReference>
<dbReference type="PANTHER" id="PTHR45745">
    <property type="entry name" value="PHOSPHOMANNOMUTASE 45A"/>
    <property type="match status" value="1"/>
</dbReference>
<evidence type="ECO:0000259" key="6">
    <source>
        <dbReference type="Pfam" id="PF02878"/>
    </source>
</evidence>
<keyword evidence="5" id="KW-0812">Transmembrane</keyword>
<feature type="domain" description="Alpha-D-phosphohexomutase alpha/beta/alpha" evidence="6">
    <location>
        <begin position="133"/>
        <end position="188"/>
    </location>
</feature>
<dbReference type="Gene3D" id="3.40.120.10">
    <property type="entry name" value="Alpha-D-Glucose-1,6-Bisphosphate, subunit A, domain 3"/>
    <property type="match status" value="1"/>
</dbReference>
<evidence type="ECO:0000256" key="4">
    <source>
        <dbReference type="ARBA" id="ARBA00023235"/>
    </source>
</evidence>
<dbReference type="GO" id="GO:0005975">
    <property type="term" value="P:carbohydrate metabolic process"/>
    <property type="evidence" value="ECO:0007669"/>
    <property type="project" value="InterPro"/>
</dbReference>
<organism evidence="7">
    <name type="scientific">Candidatus Nitrosarchaeum limnium SFB1</name>
    <dbReference type="NCBI Taxonomy" id="886738"/>
    <lineage>
        <taxon>Archaea</taxon>
        <taxon>Nitrososphaerota</taxon>
        <taxon>Nitrososphaeria</taxon>
        <taxon>Nitrosopumilales</taxon>
        <taxon>Nitrosopumilaceae</taxon>
        <taxon>Nitrosarchaeum</taxon>
    </lineage>
</organism>
<comment type="similarity">
    <text evidence="1">Belongs to the phosphohexose mutase family.</text>
</comment>
<dbReference type="InterPro" id="IPR016055">
    <property type="entry name" value="A-D-PHexomutase_a/b/a-I/II/III"/>
</dbReference>
<dbReference type="GO" id="GO:0006166">
    <property type="term" value="P:purine ribonucleoside salvage"/>
    <property type="evidence" value="ECO:0007669"/>
    <property type="project" value="TreeGrafter"/>
</dbReference>
<sequence>MSFNNSKSYLEYTNLENIVKSNVSLYIENELKHFSNIEENIYLIQKNELIQEILSNLENWMKDEIPERYKQFVLKTITEEKWSNIVEAFKQKLIFGTSGIRGKLIVSLDQNECDDDLKSLNNFGFESEILRGTNSVNEIIIMKNISGLINYMKKKNFSKIVIGYDSRVCSRLFSRLIVNMFLQNNFLFICLMKIILCLNYLLQ</sequence>
<evidence type="ECO:0000256" key="5">
    <source>
        <dbReference type="SAM" id="Phobius"/>
    </source>
</evidence>
<dbReference type="AlphaFoldDB" id="F3KMV4"/>
<evidence type="ECO:0000256" key="3">
    <source>
        <dbReference type="ARBA" id="ARBA00022842"/>
    </source>
</evidence>
<keyword evidence="2" id="KW-0479">Metal-binding</keyword>
<dbReference type="HOGENOM" id="CLU_1346365_0_0_2"/>
<accession>F3KMV4</accession>
<dbReference type="GO" id="GO:0046872">
    <property type="term" value="F:metal ion binding"/>
    <property type="evidence" value="ECO:0007669"/>
    <property type="project" value="UniProtKB-KW"/>
</dbReference>
<evidence type="ECO:0000256" key="1">
    <source>
        <dbReference type="ARBA" id="ARBA00010231"/>
    </source>
</evidence>
<evidence type="ECO:0000256" key="2">
    <source>
        <dbReference type="ARBA" id="ARBA00022723"/>
    </source>
</evidence>
<dbReference type="GO" id="GO:0008973">
    <property type="term" value="F:phosphopentomutase activity"/>
    <property type="evidence" value="ECO:0007669"/>
    <property type="project" value="TreeGrafter"/>
</dbReference>
<dbReference type="Pfam" id="PF02878">
    <property type="entry name" value="PGM_PMM_I"/>
    <property type="match status" value="1"/>
</dbReference>
<keyword evidence="3" id="KW-0460">Magnesium</keyword>
<keyword evidence="4" id="KW-0413">Isomerase</keyword>
<feature type="transmembrane region" description="Helical" evidence="5">
    <location>
        <begin position="181"/>
        <end position="202"/>
    </location>
</feature>
<dbReference type="Proteomes" id="UP000004348">
    <property type="component" value="Chromosome"/>
</dbReference>
<keyword evidence="5" id="KW-0472">Membrane</keyword>
<name>F3KMV4_9ARCH</name>
<dbReference type="STRING" id="886738.Nlim_1994"/>
<proteinExistence type="inferred from homology"/>
<keyword evidence="5" id="KW-1133">Transmembrane helix</keyword>
<comment type="caution">
    <text evidence="7">The sequence shown here is derived from an EMBL/GenBank/DDBJ whole genome shotgun (WGS) entry which is preliminary data.</text>
</comment>
<dbReference type="SUPFAM" id="SSF53738">
    <property type="entry name" value="Phosphoglucomutase, first 3 domains"/>
    <property type="match status" value="1"/>
</dbReference>
<dbReference type="PANTHER" id="PTHR45745:SF1">
    <property type="entry name" value="PHOSPHOGLUCOMUTASE 2B-RELATED"/>
    <property type="match status" value="1"/>
</dbReference>
<evidence type="ECO:0000313" key="7">
    <source>
        <dbReference type="EMBL" id="EGG41187.1"/>
    </source>
</evidence>
<gene>
    <name evidence="7" type="ORF">Nlim_1994</name>
</gene>
<protein>
    <recommendedName>
        <fullName evidence="6">Alpha-D-phosphohexomutase alpha/beta/alpha domain-containing protein</fullName>
    </recommendedName>
</protein>
<dbReference type="InterPro" id="IPR005844">
    <property type="entry name" value="A-D-PHexomutase_a/b/a-I"/>
</dbReference>
<reference evidence="7" key="1">
    <citation type="journal article" date="2011" name="PLoS ONE">
        <title>Genome of a low-salinity ammonia-oxidizing archaeon determined by single-cell and metagenomic analysis.</title>
        <authorList>
            <person name="Blainey P.C."/>
            <person name="Mosier A.C."/>
            <person name="Potanina A."/>
            <person name="Francis C.A."/>
            <person name="Quake S.R."/>
        </authorList>
    </citation>
    <scope>NUCLEOTIDE SEQUENCE [LARGE SCALE GENOMIC DNA]</scope>
    <source>
        <strain evidence="7">SFB1</strain>
    </source>
</reference>